<keyword evidence="5 12" id="KW-0227">DNA damage</keyword>
<keyword evidence="7 12" id="KW-0460">Magnesium</keyword>
<keyword evidence="3 12" id="KW-0235">DNA replication</keyword>
<dbReference type="PROSITE" id="PS50172">
    <property type="entry name" value="BRCT"/>
    <property type="match status" value="1"/>
</dbReference>
<dbReference type="Gene3D" id="6.20.10.30">
    <property type="match status" value="1"/>
</dbReference>
<dbReference type="SUPFAM" id="SSF47781">
    <property type="entry name" value="RuvA domain 2-like"/>
    <property type="match status" value="1"/>
</dbReference>
<dbReference type="InterPro" id="IPR033136">
    <property type="entry name" value="DNA_ligase_CS"/>
</dbReference>
<name>A0A840BWN6_9HYPH</name>
<dbReference type="InterPro" id="IPR013839">
    <property type="entry name" value="DNAligase_adenylation"/>
</dbReference>
<gene>
    <name evidence="12" type="primary">ligA</name>
    <name evidence="15" type="ORF">GGR16_002955</name>
</gene>
<evidence type="ECO:0000259" key="14">
    <source>
        <dbReference type="PROSITE" id="PS50172"/>
    </source>
</evidence>
<feature type="binding site" evidence="12">
    <location>
        <begin position="55"/>
        <end position="59"/>
    </location>
    <ligand>
        <name>NAD(+)</name>
        <dbReference type="ChEBI" id="CHEBI:57540"/>
    </ligand>
</feature>
<dbReference type="Gene3D" id="3.40.50.10190">
    <property type="entry name" value="BRCT domain"/>
    <property type="match status" value="1"/>
</dbReference>
<dbReference type="PIRSF" id="PIRSF001604">
    <property type="entry name" value="LigA"/>
    <property type="match status" value="1"/>
</dbReference>
<dbReference type="PROSITE" id="PS01056">
    <property type="entry name" value="DNA_LIGASE_N2"/>
    <property type="match status" value="1"/>
</dbReference>
<reference evidence="15 16" key="1">
    <citation type="submission" date="2020-08" db="EMBL/GenBank/DDBJ databases">
        <title>Genomic Encyclopedia of Type Strains, Phase IV (KMG-IV): sequencing the most valuable type-strain genomes for metagenomic binning, comparative biology and taxonomic classification.</title>
        <authorList>
            <person name="Goeker M."/>
        </authorList>
    </citation>
    <scope>NUCLEOTIDE SEQUENCE [LARGE SCALE GENOMIC DNA]</scope>
    <source>
        <strain evidence="15 16">DSM 103737</strain>
    </source>
</reference>
<dbReference type="SMART" id="SM00532">
    <property type="entry name" value="LIGANc"/>
    <property type="match status" value="1"/>
</dbReference>
<dbReference type="EMBL" id="JACIEN010000003">
    <property type="protein sequence ID" value="MBB4017921.1"/>
    <property type="molecule type" value="Genomic_DNA"/>
</dbReference>
<feature type="binding site" evidence="12">
    <location>
        <position position="443"/>
    </location>
    <ligand>
        <name>Zn(2+)</name>
        <dbReference type="ChEBI" id="CHEBI:29105"/>
    </ligand>
</feature>
<feature type="domain" description="BRCT" evidence="14">
    <location>
        <begin position="647"/>
        <end position="720"/>
    </location>
</feature>
<comment type="catalytic activity">
    <reaction evidence="11 12 13">
        <text>NAD(+) + (deoxyribonucleotide)n-3'-hydroxyl + 5'-phospho-(deoxyribonucleotide)m = (deoxyribonucleotide)n+m + AMP + beta-nicotinamide D-nucleotide.</text>
        <dbReference type="EC" id="6.5.1.2"/>
    </reaction>
</comment>
<protein>
    <recommendedName>
        <fullName evidence="12 13">DNA ligase</fullName>
        <ecNumber evidence="12 13">6.5.1.2</ecNumber>
    </recommendedName>
    <alternativeName>
        <fullName evidence="12">Polydeoxyribonucleotide synthase [NAD(+)]</fullName>
    </alternativeName>
</protein>
<dbReference type="RefSeq" id="WP_183317046.1">
    <property type="nucleotide sequence ID" value="NZ_JACIEN010000003.1"/>
</dbReference>
<dbReference type="InterPro" id="IPR012340">
    <property type="entry name" value="NA-bd_OB-fold"/>
</dbReference>
<dbReference type="CDD" id="cd00114">
    <property type="entry name" value="LIGANc"/>
    <property type="match status" value="1"/>
</dbReference>
<keyword evidence="8 12" id="KW-0520">NAD</keyword>
<comment type="cofactor">
    <cofactor evidence="12">
        <name>Mg(2+)</name>
        <dbReference type="ChEBI" id="CHEBI:18420"/>
    </cofactor>
    <cofactor evidence="12">
        <name>Mn(2+)</name>
        <dbReference type="ChEBI" id="CHEBI:29035"/>
    </cofactor>
</comment>
<dbReference type="FunFam" id="1.10.150.20:FF:000007">
    <property type="entry name" value="DNA ligase"/>
    <property type="match status" value="1"/>
</dbReference>
<dbReference type="GO" id="GO:0006260">
    <property type="term" value="P:DNA replication"/>
    <property type="evidence" value="ECO:0007669"/>
    <property type="project" value="UniProtKB-KW"/>
</dbReference>
<evidence type="ECO:0000313" key="16">
    <source>
        <dbReference type="Proteomes" id="UP000577362"/>
    </source>
</evidence>
<evidence type="ECO:0000256" key="7">
    <source>
        <dbReference type="ARBA" id="ARBA00022842"/>
    </source>
</evidence>
<dbReference type="GO" id="GO:0003911">
    <property type="term" value="F:DNA ligase (NAD+) activity"/>
    <property type="evidence" value="ECO:0007669"/>
    <property type="project" value="UniProtKB-UniRule"/>
</dbReference>
<dbReference type="HAMAP" id="MF_01588">
    <property type="entry name" value="DNA_ligase_A"/>
    <property type="match status" value="1"/>
</dbReference>
<keyword evidence="10 12" id="KW-0464">Manganese</keyword>
<dbReference type="InterPro" id="IPR013840">
    <property type="entry name" value="DNAligase_N"/>
</dbReference>
<dbReference type="InterPro" id="IPR010994">
    <property type="entry name" value="RuvA_2-like"/>
</dbReference>
<keyword evidence="9 12" id="KW-0234">DNA repair</keyword>
<evidence type="ECO:0000256" key="10">
    <source>
        <dbReference type="ARBA" id="ARBA00023211"/>
    </source>
</evidence>
<dbReference type="GO" id="GO:0005829">
    <property type="term" value="C:cytosol"/>
    <property type="evidence" value="ECO:0007669"/>
    <property type="project" value="TreeGrafter"/>
</dbReference>
<organism evidence="15 16">
    <name type="scientific">Chelatococcus caeni</name>
    <dbReference type="NCBI Taxonomy" id="1348468"/>
    <lineage>
        <taxon>Bacteria</taxon>
        <taxon>Pseudomonadati</taxon>
        <taxon>Pseudomonadota</taxon>
        <taxon>Alphaproteobacteria</taxon>
        <taxon>Hyphomicrobiales</taxon>
        <taxon>Chelatococcaceae</taxon>
        <taxon>Chelatococcus</taxon>
    </lineage>
</organism>
<feature type="binding site" evidence="12">
    <location>
        <position position="138"/>
    </location>
    <ligand>
        <name>NAD(+)</name>
        <dbReference type="ChEBI" id="CHEBI:57540"/>
    </ligand>
</feature>
<evidence type="ECO:0000256" key="11">
    <source>
        <dbReference type="ARBA" id="ARBA00034005"/>
    </source>
</evidence>
<dbReference type="InterPro" id="IPR003583">
    <property type="entry name" value="Hlx-hairpin-Hlx_DNA-bd_motif"/>
</dbReference>
<dbReference type="NCBIfam" id="TIGR00575">
    <property type="entry name" value="dnlj"/>
    <property type="match status" value="1"/>
</dbReference>
<dbReference type="InterPro" id="IPR001679">
    <property type="entry name" value="DNA_ligase"/>
</dbReference>
<feature type="binding site" evidence="12">
    <location>
        <position position="198"/>
    </location>
    <ligand>
        <name>NAD(+)</name>
        <dbReference type="ChEBI" id="CHEBI:57540"/>
    </ligand>
</feature>
<sequence length="725" mass="78991">MSERSSSSTAGASLRDVAVEVLTPREAKREHAMLATELAEHDRRYFGEDAPTISDADYDALRRRYEALEARFPDLATDESLTKKVGTRPSEKFAKVRHRVPMLSLSNAFADEDVAEFVVRIRRFLGLAPDAPLAITAEPKIDGLSISLRYEKGRLVTAATRGDGEEGEDVTANARVVDAIPKEIDAADMPEVFEVRGEVYMRHADFAAINERQAEAGKPLFANPRNAAAGSLRQLDPAVTMRRPLAFFAYAWGDVSALPADTQMGVVEALGRWGFPVNPLMKRCDGVEDLLARYHAIEADRANLGYDIDGVVYKVDSLALQQRLGFVSRSPRWAIAHKFPAERAMTELIDIEIQVGRTGAMTPVAKLKPVTVGGVVVANATLHNEDYIRGIGGDGQPIRGGIDIRIGDTVEIQRAGDVIPQVLSVVMDKRPPGSEPYRFPTTCPACGSHAVREINPRTGREDAVRRCTGGLTCPAQAMERLKHFVSRNALDIDGLGDKQIELFFREGLVHGPQDIFTLAERDATGLKKLKDREGFGETSVRNLFAAIEARRQVPLNRFVFALGIRHVGETTAKLLARHYGTFEVLRAALIAARDQASEAWAELNAIDGIGEVVAEALVQFFAEPHNETTLDALLAQVTPQEMERTATIESPVAGKTVVFTGTLVRMSRDEAKAMAERYGAKVAGSVSKKTDLVVAGPGAGSKLAKAQEFGVEVIDEDGWFTLVGA</sequence>
<dbReference type="InterPro" id="IPR001357">
    <property type="entry name" value="BRCT_dom"/>
</dbReference>
<dbReference type="PANTHER" id="PTHR23389:SF9">
    <property type="entry name" value="DNA LIGASE"/>
    <property type="match status" value="1"/>
</dbReference>
<feature type="binding site" evidence="12">
    <location>
        <begin position="104"/>
        <end position="105"/>
    </location>
    <ligand>
        <name>NAD(+)</name>
        <dbReference type="ChEBI" id="CHEBI:57540"/>
    </ligand>
</feature>
<evidence type="ECO:0000256" key="8">
    <source>
        <dbReference type="ARBA" id="ARBA00023027"/>
    </source>
</evidence>
<dbReference type="Pfam" id="PF03120">
    <property type="entry name" value="OB_DNA_ligase"/>
    <property type="match status" value="1"/>
</dbReference>
<evidence type="ECO:0000256" key="5">
    <source>
        <dbReference type="ARBA" id="ARBA00022763"/>
    </source>
</evidence>
<comment type="function">
    <text evidence="1 12">DNA ligase that catalyzes the formation of phosphodiester linkages between 5'-phosphoryl and 3'-hydroxyl groups in double-stranded DNA using NAD as a coenzyme and as the energy source for the reaction. It is essential for DNA replication and repair of damaged DNA.</text>
</comment>
<feature type="binding site" evidence="12">
    <location>
        <position position="446"/>
    </location>
    <ligand>
        <name>Zn(2+)</name>
        <dbReference type="ChEBI" id="CHEBI:29105"/>
    </ligand>
</feature>
<dbReference type="EC" id="6.5.1.2" evidence="12 13"/>
<feature type="binding site" evidence="12">
    <location>
        <position position="473"/>
    </location>
    <ligand>
        <name>Zn(2+)</name>
        <dbReference type="ChEBI" id="CHEBI:29105"/>
    </ligand>
</feature>
<dbReference type="InterPro" id="IPR036420">
    <property type="entry name" value="BRCT_dom_sf"/>
</dbReference>
<dbReference type="Gene3D" id="1.10.150.20">
    <property type="entry name" value="5' to 3' exonuclease, C-terminal subdomain"/>
    <property type="match status" value="2"/>
</dbReference>
<dbReference type="PANTHER" id="PTHR23389">
    <property type="entry name" value="CHROMOSOME TRANSMISSION FIDELITY FACTOR 18"/>
    <property type="match status" value="1"/>
</dbReference>
<dbReference type="GO" id="GO:0006281">
    <property type="term" value="P:DNA repair"/>
    <property type="evidence" value="ECO:0007669"/>
    <property type="project" value="UniProtKB-KW"/>
</dbReference>
<comment type="caution">
    <text evidence="12">Lacks conserved residue(s) required for the propagation of feature annotation.</text>
</comment>
<evidence type="ECO:0000256" key="3">
    <source>
        <dbReference type="ARBA" id="ARBA00022705"/>
    </source>
</evidence>
<feature type="active site" description="N6-AMP-lysine intermediate" evidence="12">
    <location>
        <position position="140"/>
    </location>
</feature>
<dbReference type="Proteomes" id="UP000577362">
    <property type="component" value="Unassembled WGS sequence"/>
</dbReference>
<keyword evidence="2 12" id="KW-0436">Ligase</keyword>
<evidence type="ECO:0000256" key="13">
    <source>
        <dbReference type="RuleBase" id="RU000618"/>
    </source>
</evidence>
<evidence type="ECO:0000256" key="2">
    <source>
        <dbReference type="ARBA" id="ARBA00022598"/>
    </source>
</evidence>
<evidence type="ECO:0000256" key="9">
    <source>
        <dbReference type="ARBA" id="ARBA00023204"/>
    </source>
</evidence>
<feature type="binding site" evidence="12">
    <location>
        <position position="338"/>
    </location>
    <ligand>
        <name>NAD(+)</name>
        <dbReference type="ChEBI" id="CHEBI:57540"/>
    </ligand>
</feature>
<evidence type="ECO:0000256" key="12">
    <source>
        <dbReference type="HAMAP-Rule" id="MF_01588"/>
    </source>
</evidence>
<dbReference type="InterPro" id="IPR018239">
    <property type="entry name" value="DNA_ligase_AS"/>
</dbReference>
<dbReference type="InterPro" id="IPR004149">
    <property type="entry name" value="Znf_DNAligase_C4"/>
</dbReference>
<dbReference type="InterPro" id="IPR041663">
    <property type="entry name" value="DisA/LigA_HHH"/>
</dbReference>
<dbReference type="GO" id="GO:0003677">
    <property type="term" value="F:DNA binding"/>
    <property type="evidence" value="ECO:0007669"/>
    <property type="project" value="InterPro"/>
</dbReference>
<comment type="similarity">
    <text evidence="12">Belongs to the NAD-dependent DNA ligase family. LigA subfamily.</text>
</comment>
<accession>A0A840BWN6</accession>
<feature type="binding site" evidence="12">
    <location>
        <position position="161"/>
    </location>
    <ligand>
        <name>NAD(+)</name>
        <dbReference type="ChEBI" id="CHEBI:57540"/>
    </ligand>
</feature>
<dbReference type="NCBIfam" id="NF005932">
    <property type="entry name" value="PRK07956.1"/>
    <property type="match status" value="1"/>
</dbReference>
<dbReference type="Gene3D" id="2.40.50.140">
    <property type="entry name" value="Nucleic acid-binding proteins"/>
    <property type="match status" value="1"/>
</dbReference>
<evidence type="ECO:0000256" key="4">
    <source>
        <dbReference type="ARBA" id="ARBA00022723"/>
    </source>
</evidence>
<dbReference type="Pfam" id="PF01653">
    <property type="entry name" value="DNA_ligase_aden"/>
    <property type="match status" value="1"/>
</dbReference>
<dbReference type="Gene3D" id="1.10.287.610">
    <property type="entry name" value="Helix hairpin bin"/>
    <property type="match status" value="1"/>
</dbReference>
<comment type="caution">
    <text evidence="15">The sequence shown here is derived from an EMBL/GenBank/DDBJ whole genome shotgun (WGS) entry which is preliminary data.</text>
</comment>
<dbReference type="SUPFAM" id="SSF56091">
    <property type="entry name" value="DNA ligase/mRNA capping enzyme, catalytic domain"/>
    <property type="match status" value="1"/>
</dbReference>
<dbReference type="SUPFAM" id="SSF52113">
    <property type="entry name" value="BRCT domain"/>
    <property type="match status" value="1"/>
</dbReference>
<dbReference type="Pfam" id="PF00533">
    <property type="entry name" value="BRCT"/>
    <property type="match status" value="1"/>
</dbReference>
<keyword evidence="4 12" id="KW-0479">Metal-binding</keyword>
<dbReference type="Pfam" id="PF12826">
    <property type="entry name" value="HHH_2"/>
    <property type="match status" value="1"/>
</dbReference>
<keyword evidence="6 12" id="KW-0862">Zinc</keyword>
<dbReference type="InterPro" id="IPR004150">
    <property type="entry name" value="NAD_DNA_ligase_OB"/>
</dbReference>
<keyword evidence="16" id="KW-1185">Reference proteome</keyword>
<dbReference type="Gene3D" id="3.30.470.30">
    <property type="entry name" value="DNA ligase/mRNA capping enzyme"/>
    <property type="match status" value="1"/>
</dbReference>
<dbReference type="SMART" id="SM00292">
    <property type="entry name" value="BRCT"/>
    <property type="match status" value="1"/>
</dbReference>
<dbReference type="PROSITE" id="PS01055">
    <property type="entry name" value="DNA_LIGASE_N1"/>
    <property type="match status" value="1"/>
</dbReference>
<dbReference type="Pfam" id="PF03119">
    <property type="entry name" value="DNA_ligase_ZBD"/>
    <property type="match status" value="1"/>
</dbReference>
<dbReference type="AlphaFoldDB" id="A0A840BWN6"/>
<dbReference type="FunFam" id="3.30.470.30:FF:000001">
    <property type="entry name" value="DNA ligase"/>
    <property type="match status" value="1"/>
</dbReference>
<evidence type="ECO:0000256" key="6">
    <source>
        <dbReference type="ARBA" id="ARBA00022833"/>
    </source>
</evidence>
<evidence type="ECO:0000256" key="1">
    <source>
        <dbReference type="ARBA" id="ARBA00004067"/>
    </source>
</evidence>
<feature type="binding site" evidence="12">
    <location>
        <position position="314"/>
    </location>
    <ligand>
        <name>NAD(+)</name>
        <dbReference type="ChEBI" id="CHEBI:57540"/>
    </ligand>
</feature>
<dbReference type="SMART" id="SM00278">
    <property type="entry name" value="HhH1"/>
    <property type="match status" value="4"/>
</dbReference>
<evidence type="ECO:0000313" key="15">
    <source>
        <dbReference type="EMBL" id="MBB4017921.1"/>
    </source>
</evidence>
<proteinExistence type="inferred from homology"/>
<dbReference type="CDD" id="cd17748">
    <property type="entry name" value="BRCT_DNA_ligase_like"/>
    <property type="match status" value="1"/>
</dbReference>
<dbReference type="GO" id="GO:0046872">
    <property type="term" value="F:metal ion binding"/>
    <property type="evidence" value="ECO:0007669"/>
    <property type="project" value="UniProtKB-KW"/>
</dbReference>
<dbReference type="SUPFAM" id="SSF50249">
    <property type="entry name" value="Nucleic acid-binding proteins"/>
    <property type="match status" value="1"/>
</dbReference>